<accession>A0ABT2RKY9</accession>
<dbReference type="RefSeq" id="WP_158369069.1">
    <property type="nucleotide sequence ID" value="NZ_JAOQJU010000004.1"/>
</dbReference>
<evidence type="ECO:0000313" key="2">
    <source>
        <dbReference type="Proteomes" id="UP001652431"/>
    </source>
</evidence>
<organism evidence="1 2">
    <name type="scientific">Dorea acetigenes</name>
    <dbReference type="NCBI Taxonomy" id="2981787"/>
    <lineage>
        <taxon>Bacteria</taxon>
        <taxon>Bacillati</taxon>
        <taxon>Bacillota</taxon>
        <taxon>Clostridia</taxon>
        <taxon>Lachnospirales</taxon>
        <taxon>Lachnospiraceae</taxon>
        <taxon>Dorea</taxon>
    </lineage>
</organism>
<evidence type="ECO:0000313" key="1">
    <source>
        <dbReference type="EMBL" id="MCU6686079.1"/>
    </source>
</evidence>
<name>A0ABT2RKY9_9FIRM</name>
<keyword evidence="2" id="KW-1185">Reference proteome</keyword>
<proteinExistence type="predicted"/>
<comment type="caution">
    <text evidence="1">The sequence shown here is derived from an EMBL/GenBank/DDBJ whole genome shotgun (WGS) entry which is preliminary data.</text>
</comment>
<reference evidence="1 2" key="1">
    <citation type="journal article" date="2021" name="ISME Commun">
        <title>Automated analysis of genomic sequences facilitates high-throughput and comprehensive description of bacteria.</title>
        <authorList>
            <person name="Hitch T.C.A."/>
        </authorList>
    </citation>
    <scope>NUCLEOTIDE SEQUENCE [LARGE SCALE GENOMIC DNA]</scope>
    <source>
        <strain evidence="1 2">Sanger_03</strain>
    </source>
</reference>
<dbReference type="Proteomes" id="UP001652431">
    <property type="component" value="Unassembled WGS sequence"/>
</dbReference>
<protein>
    <submittedName>
        <fullName evidence="1">Uncharacterized protein</fullName>
    </submittedName>
</protein>
<sequence>MQELNYVAFENEFVKFCSGDIDTELEYGGKVKPTRENIDRYILLPAAMTKDEKEKHLVFNEAIDKTALSKFRKGERPVPKAVVAAFKKDGAVGIAVERFIKIIPEVISPHEYFDLSMAIWNIIQTDVFIPEEVSTTLECLARSSEISIGKGKVEGLCLFLATALKFAILRDTLIRGTPNLSPRVAFVIKELKRDKQESEFLKALVYDMFTELEKQKTRVGDKLALDTVNHTKYTDDDFVELMAAIAPLQDIFSDEFMHYASLLQIFAIGIESNRIPPMASQEGYNSLFAKFRVPPAPYIIFPPSVIEAQYVDTSSGEPIRYSMRVDEQGRMICENAEVLKDYKWTPQQE</sequence>
<gene>
    <name evidence="1" type="ORF">OCV99_05820</name>
</gene>
<dbReference type="EMBL" id="JAOQJU010000004">
    <property type="protein sequence ID" value="MCU6686079.1"/>
    <property type="molecule type" value="Genomic_DNA"/>
</dbReference>